<evidence type="ECO:0000256" key="1">
    <source>
        <dbReference type="ARBA" id="ARBA00004141"/>
    </source>
</evidence>
<feature type="transmembrane region" description="Helical" evidence="6">
    <location>
        <begin position="12"/>
        <end position="32"/>
    </location>
</feature>
<evidence type="ECO:0000313" key="9">
    <source>
        <dbReference type="Proteomes" id="UP000823749"/>
    </source>
</evidence>
<dbReference type="EMBL" id="JACTNZ010000006">
    <property type="protein sequence ID" value="KAG5545737.1"/>
    <property type="molecule type" value="Genomic_DNA"/>
</dbReference>
<evidence type="ECO:0000256" key="5">
    <source>
        <dbReference type="PROSITE-ProRule" id="PRU01087"/>
    </source>
</evidence>
<comment type="subcellular location">
    <subcellularLocation>
        <location evidence="1">Membrane</location>
        <topology evidence="1">Multi-pass membrane protein</topology>
    </subcellularLocation>
</comment>
<keyword evidence="9" id="KW-1185">Reference proteome</keyword>
<feature type="transmembrane region" description="Helical" evidence="6">
    <location>
        <begin position="97"/>
        <end position="114"/>
    </location>
</feature>
<feature type="transmembrane region" description="Helical" evidence="6">
    <location>
        <begin position="126"/>
        <end position="147"/>
    </location>
</feature>
<dbReference type="Pfam" id="PF05241">
    <property type="entry name" value="EBP"/>
    <property type="match status" value="1"/>
</dbReference>
<dbReference type="PANTHER" id="PTHR31204:SF1">
    <property type="entry name" value="SIGMA INTRACELLULAR RECEPTOR 2"/>
    <property type="match status" value="1"/>
</dbReference>
<dbReference type="PROSITE" id="PS51751">
    <property type="entry name" value="EXPERA"/>
    <property type="match status" value="1"/>
</dbReference>
<dbReference type="Proteomes" id="UP000823749">
    <property type="component" value="Chromosome 6"/>
</dbReference>
<sequence>MVTDKVRDGILVVFLTVFAVAAPLDAGLLLLFRDGPSSSSPPLLLYRKKYGEYLATQKPAFFVALLWIEVAFQWPLAAMILYGLLRRPQPPQWFRSIALVFGASYCTSMITVAAELKWSFHTVSPALLIVYLLLIGSGVLVILRGLLPCPAERDFLDDMLEEESDKIFLDTNLSPFQLEIDWESPPKFDEYPDEEEVVIHEVEENVKDDPMKEIIAEENIVPVAGKIARAEPMGLSNNACATTLLLSPGVFVFMSGLSSDRISSIQLH</sequence>
<keyword evidence="3 5" id="KW-1133">Transmembrane helix</keyword>
<evidence type="ECO:0000256" key="3">
    <source>
        <dbReference type="ARBA" id="ARBA00022989"/>
    </source>
</evidence>
<feature type="transmembrane region" description="Helical" evidence="6">
    <location>
        <begin position="60"/>
        <end position="85"/>
    </location>
</feature>
<gene>
    <name evidence="8" type="ORF">RHGRI_018029</name>
</gene>
<organism evidence="8 9">
    <name type="scientific">Rhododendron griersonianum</name>
    <dbReference type="NCBI Taxonomy" id="479676"/>
    <lineage>
        <taxon>Eukaryota</taxon>
        <taxon>Viridiplantae</taxon>
        <taxon>Streptophyta</taxon>
        <taxon>Embryophyta</taxon>
        <taxon>Tracheophyta</taxon>
        <taxon>Spermatophyta</taxon>
        <taxon>Magnoliopsida</taxon>
        <taxon>eudicotyledons</taxon>
        <taxon>Gunneridae</taxon>
        <taxon>Pentapetalae</taxon>
        <taxon>asterids</taxon>
        <taxon>Ericales</taxon>
        <taxon>Ericaceae</taxon>
        <taxon>Ericoideae</taxon>
        <taxon>Rhodoreae</taxon>
        <taxon>Rhododendron</taxon>
    </lineage>
</organism>
<evidence type="ECO:0000256" key="2">
    <source>
        <dbReference type="ARBA" id="ARBA00022692"/>
    </source>
</evidence>
<reference evidence="8 9" key="1">
    <citation type="submission" date="2020-08" db="EMBL/GenBank/DDBJ databases">
        <title>Plant Genome Project.</title>
        <authorList>
            <person name="Zhang R.-G."/>
        </authorList>
    </citation>
    <scope>NUCLEOTIDE SEQUENCE [LARGE SCALE GENOMIC DNA]</scope>
    <source>
        <strain evidence="8">WSP0</strain>
        <tissue evidence="8">Leaf</tissue>
    </source>
</reference>
<protein>
    <recommendedName>
        <fullName evidence="7">EXPERA domain-containing protein</fullName>
    </recommendedName>
</protein>
<dbReference type="GO" id="GO:0005783">
    <property type="term" value="C:endoplasmic reticulum"/>
    <property type="evidence" value="ECO:0007669"/>
    <property type="project" value="TreeGrafter"/>
</dbReference>
<evidence type="ECO:0000313" key="8">
    <source>
        <dbReference type="EMBL" id="KAG5545737.1"/>
    </source>
</evidence>
<name>A0AAV6JZZ0_9ERIC</name>
<dbReference type="PANTHER" id="PTHR31204">
    <property type="entry name" value="SIGMA INTRACELLULAR RECEPTOR 2"/>
    <property type="match status" value="1"/>
</dbReference>
<accession>A0AAV6JZZ0</accession>
<proteinExistence type="predicted"/>
<evidence type="ECO:0000256" key="6">
    <source>
        <dbReference type="SAM" id="Phobius"/>
    </source>
</evidence>
<evidence type="ECO:0000256" key="4">
    <source>
        <dbReference type="ARBA" id="ARBA00023136"/>
    </source>
</evidence>
<keyword evidence="2 5" id="KW-0812">Transmembrane</keyword>
<keyword evidence="4 5" id="KW-0472">Membrane</keyword>
<dbReference type="InterPro" id="IPR033118">
    <property type="entry name" value="EXPERA"/>
</dbReference>
<feature type="domain" description="EXPERA" evidence="7">
    <location>
        <begin position="7"/>
        <end position="142"/>
    </location>
</feature>
<comment type="caution">
    <text evidence="8">The sequence shown here is derived from an EMBL/GenBank/DDBJ whole genome shotgun (WGS) entry which is preliminary data.</text>
</comment>
<evidence type="ECO:0000259" key="7">
    <source>
        <dbReference type="PROSITE" id="PS51751"/>
    </source>
</evidence>
<dbReference type="GO" id="GO:0016020">
    <property type="term" value="C:membrane"/>
    <property type="evidence" value="ECO:0007669"/>
    <property type="project" value="UniProtKB-SubCell"/>
</dbReference>
<dbReference type="AlphaFoldDB" id="A0AAV6JZZ0"/>
<dbReference type="InterPro" id="IPR051987">
    <property type="entry name" value="Sigma-2_receptor-like"/>
</dbReference>